<accession>A0A1B2ERB0</accession>
<sequence length="60" mass="6970">MPGPAELGLLRKHIHNARIIRDAIEADPEVIPKTIERWQGERVGAEAVRQFRREISCRWP</sequence>
<geneLocation type="plasmid" evidence="1">
    <name>unnamed1</name>
</geneLocation>
<gene>
    <name evidence="1" type="ORF">BB934_29935</name>
</gene>
<proteinExistence type="predicted"/>
<dbReference type="OrthoDB" id="1079385at2"/>
<evidence type="ECO:0000313" key="1">
    <source>
        <dbReference type="EMBL" id="ANY82507.1"/>
    </source>
</evidence>
<reference evidence="1" key="1">
    <citation type="submission" date="2016-07" db="EMBL/GenBank/DDBJ databases">
        <title>Microvirga ossetica sp. nov. a new species of rhizobia isolated from root nodules of the legume species Vicia alpestris Steven originated from North Ossetia region in the Caucasus.</title>
        <authorList>
            <person name="Safronova V.I."/>
            <person name="Kuznetsova I.G."/>
            <person name="Sazanova A.L."/>
            <person name="Belimov A."/>
            <person name="Andronov E."/>
            <person name="Osledkin Y.S."/>
            <person name="Onishchuk O.P."/>
            <person name="Kurchak O.N."/>
            <person name="Shaposhnikov A.I."/>
            <person name="Willems A."/>
            <person name="Tikhonovich I.A."/>
        </authorList>
    </citation>
    <scope>NUCLEOTIDE SEQUENCE [LARGE SCALE GENOMIC DNA]</scope>
    <source>
        <strain evidence="1">V5/3M</strain>
        <plasmid evidence="1">unnamed1</plasmid>
    </source>
</reference>
<protein>
    <submittedName>
        <fullName evidence="1">Uncharacterized protein</fullName>
    </submittedName>
</protein>
<dbReference type="EMBL" id="CP016617">
    <property type="protein sequence ID" value="ANY82507.1"/>
    <property type="molecule type" value="Genomic_DNA"/>
</dbReference>
<organism evidence="1">
    <name type="scientific">Microvirga ossetica</name>
    <dbReference type="NCBI Taxonomy" id="1882682"/>
    <lineage>
        <taxon>Bacteria</taxon>
        <taxon>Pseudomonadati</taxon>
        <taxon>Pseudomonadota</taxon>
        <taxon>Alphaproteobacteria</taxon>
        <taxon>Hyphomicrobiales</taxon>
        <taxon>Methylobacteriaceae</taxon>
        <taxon>Microvirga</taxon>
    </lineage>
</organism>
<name>A0A1B2ERB0_9HYPH</name>
<dbReference type="AlphaFoldDB" id="A0A1B2ERB0"/>
<dbReference type="KEGG" id="moc:BB934_29935"/>
<keyword evidence="1" id="KW-0614">Plasmid</keyword>
<dbReference type="RefSeq" id="WP_099513615.1">
    <property type="nucleotide sequence ID" value="NZ_CP016617.1"/>
</dbReference>